<dbReference type="AlphaFoldDB" id="A0A1X0YFK9"/>
<name>A0A1X0YFK9_MYCSI</name>
<gene>
    <name evidence="1" type="ORF">B5M45_01805</name>
</gene>
<proteinExistence type="predicted"/>
<dbReference type="Proteomes" id="UP000193040">
    <property type="component" value="Unassembled WGS sequence"/>
</dbReference>
<reference evidence="1 2" key="1">
    <citation type="submission" date="2017-03" db="EMBL/GenBank/DDBJ databases">
        <title>Genomic insights into Mycobacterium simiae human colonization.</title>
        <authorList>
            <person name="Steffani J.L."/>
            <person name="Brunck M.E."/>
            <person name="Cruz E."/>
            <person name="Montiel R."/>
            <person name="Barona F."/>
        </authorList>
    </citation>
    <scope>NUCLEOTIDE SEQUENCE [LARGE SCALE GENOMIC DNA]</scope>
    <source>
        <strain evidence="1 2">MsiGto</strain>
    </source>
</reference>
<accession>A0A1X0YFK9</accession>
<dbReference type="RefSeq" id="WP_084947313.1">
    <property type="nucleotide sequence ID" value="NZ_MZZM01000005.1"/>
</dbReference>
<evidence type="ECO:0000313" key="2">
    <source>
        <dbReference type="Proteomes" id="UP000193040"/>
    </source>
</evidence>
<evidence type="ECO:0000313" key="1">
    <source>
        <dbReference type="EMBL" id="ORJ63988.1"/>
    </source>
</evidence>
<dbReference type="EMBL" id="MZZM01000005">
    <property type="protein sequence ID" value="ORJ63988.1"/>
    <property type="molecule type" value="Genomic_DNA"/>
</dbReference>
<organism evidence="1 2">
    <name type="scientific">Mycobacterium simiae</name>
    <name type="common">Mycobacterium habana</name>
    <dbReference type="NCBI Taxonomy" id="1784"/>
    <lineage>
        <taxon>Bacteria</taxon>
        <taxon>Bacillati</taxon>
        <taxon>Actinomycetota</taxon>
        <taxon>Actinomycetes</taxon>
        <taxon>Mycobacteriales</taxon>
        <taxon>Mycobacteriaceae</taxon>
        <taxon>Mycobacterium</taxon>
        <taxon>Mycobacterium simiae complex</taxon>
    </lineage>
</organism>
<sequence length="78" mass="8521">MRISVYAVQYPGRQDRLGDPLVMSLAVLRAEPALAEVVLPPLRRWGADDTVLAMLAALPSDYIQPKKLVQSSFTGPSL</sequence>
<comment type="caution">
    <text evidence="1">The sequence shown here is derived from an EMBL/GenBank/DDBJ whole genome shotgun (WGS) entry which is preliminary data.</text>
</comment>
<protein>
    <submittedName>
        <fullName evidence="1">Uncharacterized protein</fullName>
    </submittedName>
</protein>
<keyword evidence="2" id="KW-1185">Reference proteome</keyword>